<dbReference type="Gramene" id="OPUNC09G17680.1">
    <property type="protein sequence ID" value="OPUNC09G17680.1"/>
    <property type="gene ID" value="OPUNC09G17680"/>
</dbReference>
<feature type="compositionally biased region" description="Basic and acidic residues" evidence="1">
    <location>
        <begin position="588"/>
        <end position="603"/>
    </location>
</feature>
<dbReference type="InterPro" id="IPR011676">
    <property type="entry name" value="DUF1618"/>
</dbReference>
<feature type="compositionally biased region" description="Pro residues" evidence="1">
    <location>
        <begin position="554"/>
        <end position="563"/>
    </location>
</feature>
<dbReference type="Pfam" id="PF07762">
    <property type="entry name" value="DUF1618"/>
    <property type="match status" value="1"/>
</dbReference>
<dbReference type="Proteomes" id="UP000026962">
    <property type="component" value="Chromosome 9"/>
</dbReference>
<dbReference type="AlphaFoldDB" id="A0A0E0M4F3"/>
<evidence type="ECO:0000256" key="1">
    <source>
        <dbReference type="SAM" id="MobiDB-lite"/>
    </source>
</evidence>
<evidence type="ECO:0000313" key="3">
    <source>
        <dbReference type="EnsemblPlants" id="OPUNC09G17680.1"/>
    </source>
</evidence>
<feature type="region of interest" description="Disordered" evidence="1">
    <location>
        <begin position="476"/>
        <end position="664"/>
    </location>
</feature>
<feature type="domain" description="DUF1618" evidence="2">
    <location>
        <begin position="225"/>
        <end position="359"/>
    </location>
</feature>
<protein>
    <recommendedName>
        <fullName evidence="2">DUF1618 domain-containing protein</fullName>
    </recommendedName>
</protein>
<keyword evidence="4" id="KW-1185">Reference proteome</keyword>
<feature type="compositionally biased region" description="Basic and acidic residues" evidence="1">
    <location>
        <begin position="483"/>
        <end position="497"/>
    </location>
</feature>
<dbReference type="PANTHER" id="PTHR33074:SF68">
    <property type="entry name" value="OS09G0557100 PROTEIN"/>
    <property type="match status" value="1"/>
</dbReference>
<feature type="compositionally biased region" description="Basic and acidic residues" evidence="1">
    <location>
        <begin position="512"/>
        <end position="524"/>
    </location>
</feature>
<dbReference type="HOGENOM" id="CLU_289252_0_0_1"/>
<evidence type="ECO:0000259" key="2">
    <source>
        <dbReference type="Pfam" id="PF07762"/>
    </source>
</evidence>
<organism evidence="3">
    <name type="scientific">Oryza punctata</name>
    <name type="common">Red rice</name>
    <dbReference type="NCBI Taxonomy" id="4537"/>
    <lineage>
        <taxon>Eukaryota</taxon>
        <taxon>Viridiplantae</taxon>
        <taxon>Streptophyta</taxon>
        <taxon>Embryophyta</taxon>
        <taxon>Tracheophyta</taxon>
        <taxon>Spermatophyta</taxon>
        <taxon>Magnoliopsida</taxon>
        <taxon>Liliopsida</taxon>
        <taxon>Poales</taxon>
        <taxon>Poaceae</taxon>
        <taxon>BOP clade</taxon>
        <taxon>Oryzoideae</taxon>
        <taxon>Oryzeae</taxon>
        <taxon>Oryzinae</taxon>
        <taxon>Oryza</taxon>
    </lineage>
</organism>
<dbReference type="PANTHER" id="PTHR33074">
    <property type="entry name" value="EXPRESSED PROTEIN-RELATED"/>
    <property type="match status" value="1"/>
</dbReference>
<reference evidence="3" key="1">
    <citation type="submission" date="2015-04" db="UniProtKB">
        <authorList>
            <consortium name="EnsemblPlants"/>
        </authorList>
    </citation>
    <scope>IDENTIFICATION</scope>
</reference>
<proteinExistence type="predicted"/>
<evidence type="ECO:0000313" key="4">
    <source>
        <dbReference type="Proteomes" id="UP000026962"/>
    </source>
</evidence>
<feature type="compositionally biased region" description="Polar residues" evidence="1">
    <location>
        <begin position="650"/>
        <end position="664"/>
    </location>
</feature>
<reference evidence="3" key="2">
    <citation type="submission" date="2018-05" db="EMBL/GenBank/DDBJ databases">
        <title>OpunRS2 (Oryza punctata Reference Sequence Version 2).</title>
        <authorList>
            <person name="Zhang J."/>
            <person name="Kudrna D."/>
            <person name="Lee S."/>
            <person name="Talag J."/>
            <person name="Welchert J."/>
            <person name="Wing R.A."/>
        </authorList>
    </citation>
    <scope>NUCLEOTIDE SEQUENCE [LARGE SCALE GENOMIC DNA]</scope>
</reference>
<name>A0A0E0M4F3_ORYPU</name>
<sequence length="1061" mass="117628">MATVFPYRWSRTEHLTLCPPSHGGDPLDADETLPWILLDVCAYIADRQNATTAAADLGNGHRIQITIFTAPPPLVSYICAWSPTADPARIFAKEITSGASTPTSDQVYDLVYRAGGRPSLTLIRDPDPAYFATGFPREYLRFLGSITLLRRAGGGFYACSLDRNYNRLYGHHELCLYESTIHGDGKWSFENLLLPQLVDAPRQMIVHIPDRVIILDDGQGVVAFIDLKRGIHICNVLAHGCPGSYLPLPPELTNSSVSSSLCRDIAIVNGLLTIVRLRSCLHPDTGCWSWDLSTWSKPVAHLDDNKGWHNGFMVDSSDITVDAISCNVELLPKLEGCPAMTRLQVAHPTLSLTDANVVYVMGKVGASDEKAVVLTVDMANKRLQKVSVYDAERIINDFDYSYTQSTISQYFTTAAGVKGNLKRPLKFHMQYPHKRQGEVLSRTNVTGLHEPMRLDAGSYAEIEDETEAMDMNLEYTQSEEGQGEWKRKGTPDLKEYILSDSSTQTDKKKKKNKEEEDVPRTKKDEEEEEEEEVAGTKKDVTFTQQFQQMAGSQPPRPPSPAGSPSPVQSPGSSPVNRSSPSEEGQGEGELKLKKGTPDIKDDSITDSSSQSEKKANTRKKKISLHDLHNLVCPPPPPPQFSPAWRHPCQEESTGSASLPQPLTNLTQGKVPLLTKLQQQPLSTEKKQDEPMQPKDIISKMRAFLNGFVYEEGTCAYYPAYSKFLKDLGGSDFKIEFGHLVLHDLELAILISTMNESERYQNLLPSVKAFLIANSFSKDAVDKTTLSFSGMPRKIESLKSLLDRKKRHLVTAVKDIVNVGEIIPAMGDLGMFVVESGLSDLFTQHAEGLSWAGDFVLDDFVVVDDQHCRITKRPKCYPLKSDRFQPKGEPDWSLLMRDSPSRVVSEIYNFEYQEKLRDDKKSKEGKSKGLLATKGNKFNPGYGGIIKYTRHFLQHAHQIVATSSIVMTALSIANQLPRMGGHGKTTGGQASFVLTNISCSFKGGVPMSPYHQCFKQQSVIRLSSCKQECGMCWEASGRLPISHFSHQMAAVAARCGSCPSQP</sequence>
<feature type="compositionally biased region" description="Low complexity" evidence="1">
    <location>
        <begin position="564"/>
        <end position="583"/>
    </location>
</feature>
<dbReference type="EnsemblPlants" id="OPUNC09G17680.1">
    <property type="protein sequence ID" value="OPUNC09G17680.1"/>
    <property type="gene ID" value="OPUNC09G17680"/>
</dbReference>
<accession>A0A0E0M4F3</accession>